<sequence>MAVQEKTQPLAAEMAVPVSTPGIQLWLRRVSIYVLGMFLLALGVSFSIKSSLGVSPMNSLPYVISRIINVDMGIITTLIFSSYVVIQILLLRRNFKLKNLFQVLVASLFGTFVSLTNRLLVFPAPESYLLQLSLLAVSLILIGLGIMFYLVGDLVPQPPEGLVMTIATKIDRPFSSVKVIFDCVIVSAALLLSFLSGNGMMGVREGTLIAALGIGRVIGLFSRWFRPALMTFCHGKNCTAQNIK</sequence>
<evidence type="ECO:0000313" key="2">
    <source>
        <dbReference type="EMBL" id="SMP62519.1"/>
    </source>
</evidence>
<dbReference type="AlphaFoldDB" id="A0AA46AJG9"/>
<organism evidence="2 3">
    <name type="scientific">Anoxynatronum buryatiense</name>
    <dbReference type="NCBI Taxonomy" id="489973"/>
    <lineage>
        <taxon>Bacteria</taxon>
        <taxon>Bacillati</taxon>
        <taxon>Bacillota</taxon>
        <taxon>Clostridia</taxon>
        <taxon>Eubacteriales</taxon>
        <taxon>Clostridiaceae</taxon>
        <taxon>Anoxynatronum</taxon>
    </lineage>
</organism>
<protein>
    <submittedName>
        <fullName evidence="2">Uncharacterized membrane protein YczE</fullName>
    </submittedName>
</protein>
<feature type="transmembrane region" description="Helical" evidence="1">
    <location>
        <begin position="179"/>
        <end position="196"/>
    </location>
</feature>
<name>A0AA46AJG9_9CLOT</name>
<feature type="transmembrane region" description="Helical" evidence="1">
    <location>
        <begin position="128"/>
        <end position="151"/>
    </location>
</feature>
<comment type="caution">
    <text evidence="2">The sequence shown here is derived from an EMBL/GenBank/DDBJ whole genome shotgun (WGS) entry which is preliminary data.</text>
</comment>
<feature type="transmembrane region" description="Helical" evidence="1">
    <location>
        <begin position="30"/>
        <end position="48"/>
    </location>
</feature>
<feature type="transmembrane region" description="Helical" evidence="1">
    <location>
        <begin position="103"/>
        <end position="122"/>
    </location>
</feature>
<dbReference type="Pfam" id="PF19700">
    <property type="entry name" value="DUF6198"/>
    <property type="match status" value="1"/>
</dbReference>
<evidence type="ECO:0000256" key="1">
    <source>
        <dbReference type="SAM" id="Phobius"/>
    </source>
</evidence>
<keyword evidence="1" id="KW-1133">Transmembrane helix</keyword>
<dbReference type="Proteomes" id="UP001158066">
    <property type="component" value="Unassembled WGS sequence"/>
</dbReference>
<keyword evidence="3" id="KW-1185">Reference proteome</keyword>
<reference evidence="2" key="1">
    <citation type="submission" date="2017-05" db="EMBL/GenBank/DDBJ databases">
        <authorList>
            <person name="Varghese N."/>
            <person name="Submissions S."/>
        </authorList>
    </citation>
    <scope>NUCLEOTIDE SEQUENCE</scope>
    <source>
        <strain evidence="2">Su22</strain>
    </source>
</reference>
<feature type="transmembrane region" description="Helical" evidence="1">
    <location>
        <begin position="68"/>
        <end position="91"/>
    </location>
</feature>
<dbReference type="PANTHER" id="PTHR40078:SF1">
    <property type="entry name" value="INTEGRAL MEMBRANE PROTEIN"/>
    <property type="match status" value="1"/>
</dbReference>
<gene>
    <name evidence="2" type="ORF">SAMN06296020_11010</name>
</gene>
<feature type="transmembrane region" description="Helical" evidence="1">
    <location>
        <begin position="208"/>
        <end position="225"/>
    </location>
</feature>
<evidence type="ECO:0000313" key="3">
    <source>
        <dbReference type="Proteomes" id="UP001158066"/>
    </source>
</evidence>
<keyword evidence="1" id="KW-0472">Membrane</keyword>
<dbReference type="InterPro" id="IPR038750">
    <property type="entry name" value="YczE/YyaS-like"/>
</dbReference>
<dbReference type="RefSeq" id="WP_283409802.1">
    <property type="nucleotide sequence ID" value="NZ_FXUF01000010.1"/>
</dbReference>
<keyword evidence="1" id="KW-0812">Transmembrane</keyword>
<proteinExistence type="predicted"/>
<dbReference type="EMBL" id="FXUF01000010">
    <property type="protein sequence ID" value="SMP62519.1"/>
    <property type="molecule type" value="Genomic_DNA"/>
</dbReference>
<dbReference type="PANTHER" id="PTHR40078">
    <property type="entry name" value="INTEGRAL MEMBRANE PROTEIN-RELATED"/>
    <property type="match status" value="1"/>
</dbReference>
<accession>A0AA46AJG9</accession>